<evidence type="ECO:0000313" key="1">
    <source>
        <dbReference type="EMBL" id="KAH3720941.1"/>
    </source>
</evidence>
<proteinExistence type="predicted"/>
<reference evidence="1" key="2">
    <citation type="submission" date="2020-11" db="EMBL/GenBank/DDBJ databases">
        <authorList>
            <person name="McCartney M.A."/>
            <person name="Auch B."/>
            <person name="Kono T."/>
            <person name="Mallez S."/>
            <person name="Becker A."/>
            <person name="Gohl D.M."/>
            <person name="Silverstein K.A.T."/>
            <person name="Koren S."/>
            <person name="Bechman K.B."/>
            <person name="Herman A."/>
            <person name="Abrahante J.E."/>
            <person name="Garbe J."/>
        </authorList>
    </citation>
    <scope>NUCLEOTIDE SEQUENCE</scope>
    <source>
        <strain evidence="1">Duluth1</strain>
        <tissue evidence="1">Whole animal</tissue>
    </source>
</reference>
<evidence type="ECO:0000313" key="2">
    <source>
        <dbReference type="Proteomes" id="UP000828390"/>
    </source>
</evidence>
<dbReference type="Proteomes" id="UP000828390">
    <property type="component" value="Unassembled WGS sequence"/>
</dbReference>
<gene>
    <name evidence="1" type="ORF">DPMN_063853</name>
</gene>
<comment type="caution">
    <text evidence="1">The sequence shown here is derived from an EMBL/GenBank/DDBJ whole genome shotgun (WGS) entry which is preliminary data.</text>
</comment>
<accession>A0A9D4CBA1</accession>
<dbReference type="AlphaFoldDB" id="A0A9D4CBA1"/>
<protein>
    <recommendedName>
        <fullName evidence="3">DUF4371 domain-containing protein</fullName>
    </recommendedName>
</protein>
<sequence length="86" mass="9831">MFRISYFIARKYWTQASFKDLVQFIATLDISDLEDHVSNAPAEATYLSDASSSEFITITGEHIERQLLESLRSAKYFTLLADESTD</sequence>
<evidence type="ECO:0008006" key="3">
    <source>
        <dbReference type="Google" id="ProtNLM"/>
    </source>
</evidence>
<organism evidence="1 2">
    <name type="scientific">Dreissena polymorpha</name>
    <name type="common">Zebra mussel</name>
    <name type="synonym">Mytilus polymorpha</name>
    <dbReference type="NCBI Taxonomy" id="45954"/>
    <lineage>
        <taxon>Eukaryota</taxon>
        <taxon>Metazoa</taxon>
        <taxon>Spiralia</taxon>
        <taxon>Lophotrochozoa</taxon>
        <taxon>Mollusca</taxon>
        <taxon>Bivalvia</taxon>
        <taxon>Autobranchia</taxon>
        <taxon>Heteroconchia</taxon>
        <taxon>Euheterodonta</taxon>
        <taxon>Imparidentia</taxon>
        <taxon>Neoheterodontei</taxon>
        <taxon>Myida</taxon>
        <taxon>Dreissenoidea</taxon>
        <taxon>Dreissenidae</taxon>
        <taxon>Dreissena</taxon>
    </lineage>
</organism>
<reference evidence="1" key="1">
    <citation type="journal article" date="2019" name="bioRxiv">
        <title>The Genome of the Zebra Mussel, Dreissena polymorpha: A Resource for Invasive Species Research.</title>
        <authorList>
            <person name="McCartney M.A."/>
            <person name="Auch B."/>
            <person name="Kono T."/>
            <person name="Mallez S."/>
            <person name="Zhang Y."/>
            <person name="Obille A."/>
            <person name="Becker A."/>
            <person name="Abrahante J.E."/>
            <person name="Garbe J."/>
            <person name="Badalamenti J.P."/>
            <person name="Herman A."/>
            <person name="Mangelson H."/>
            <person name="Liachko I."/>
            <person name="Sullivan S."/>
            <person name="Sone E.D."/>
            <person name="Koren S."/>
            <person name="Silverstein K.A.T."/>
            <person name="Beckman K.B."/>
            <person name="Gohl D.M."/>
        </authorList>
    </citation>
    <scope>NUCLEOTIDE SEQUENCE</scope>
    <source>
        <strain evidence="1">Duluth1</strain>
        <tissue evidence="1">Whole animal</tissue>
    </source>
</reference>
<keyword evidence="2" id="KW-1185">Reference proteome</keyword>
<name>A0A9D4CBA1_DREPO</name>
<dbReference type="EMBL" id="JAIWYP010000013">
    <property type="protein sequence ID" value="KAH3720941.1"/>
    <property type="molecule type" value="Genomic_DNA"/>
</dbReference>